<feature type="domain" description="Pyrrolo-quinoline quinone repeat" evidence="6">
    <location>
        <begin position="828"/>
        <end position="1179"/>
    </location>
</feature>
<dbReference type="PANTHER" id="PTHR44394:SF1">
    <property type="entry name" value="BETA-ALANINE-ACTIVATING ENZYME"/>
    <property type="match status" value="1"/>
</dbReference>
<dbReference type="Proteomes" id="UP001179952">
    <property type="component" value="Unassembled WGS sequence"/>
</dbReference>
<feature type="domain" description="AMP-dependent synthetase/ligase" evidence="3">
    <location>
        <begin position="126"/>
        <end position="445"/>
    </location>
</feature>
<dbReference type="Pfam" id="PF13193">
    <property type="entry name" value="AMP-binding_C"/>
    <property type="match status" value="1"/>
</dbReference>
<dbReference type="Gene3D" id="2.130.10.10">
    <property type="entry name" value="YVTN repeat-like/Quinoprotein amine dehydrogenase"/>
    <property type="match status" value="2"/>
</dbReference>
<evidence type="ECO:0000259" key="5">
    <source>
        <dbReference type="Pfam" id="PF13193"/>
    </source>
</evidence>
<keyword evidence="8" id="KW-1185">Reference proteome</keyword>
<dbReference type="InterPro" id="IPR025110">
    <property type="entry name" value="AMP-bd_C"/>
</dbReference>
<dbReference type="Gene3D" id="1.10.1200.10">
    <property type="entry name" value="ACP-like"/>
    <property type="match status" value="1"/>
</dbReference>
<dbReference type="Gene3D" id="3.30.300.30">
    <property type="match status" value="1"/>
</dbReference>
<dbReference type="InterPro" id="IPR052091">
    <property type="entry name" value="Beta-ala_Activ/Resist"/>
</dbReference>
<dbReference type="PANTHER" id="PTHR44394">
    <property type="entry name" value="BETA-ALANINE-ACTIVATING ENZYME"/>
    <property type="match status" value="1"/>
</dbReference>
<evidence type="ECO:0000313" key="8">
    <source>
        <dbReference type="Proteomes" id="UP001179952"/>
    </source>
</evidence>
<dbReference type="InterPro" id="IPR015943">
    <property type="entry name" value="WD40/YVTN_repeat-like_dom_sf"/>
</dbReference>
<dbReference type="SUPFAM" id="SSF50998">
    <property type="entry name" value="Quinoprotein alcohol dehydrogenase-like"/>
    <property type="match status" value="1"/>
</dbReference>
<dbReference type="GO" id="GO:0043041">
    <property type="term" value="P:amino acid activation for nonribosomal peptide biosynthetic process"/>
    <property type="evidence" value="ECO:0007669"/>
    <property type="project" value="TreeGrafter"/>
</dbReference>
<comment type="catalytic activity">
    <reaction evidence="2">
        <text>(E)-4-coumarate + ATP + CoA = (E)-4-coumaroyl-CoA + AMP + diphosphate</text>
        <dbReference type="Rhea" id="RHEA:19641"/>
        <dbReference type="ChEBI" id="CHEBI:12876"/>
        <dbReference type="ChEBI" id="CHEBI:30616"/>
        <dbReference type="ChEBI" id="CHEBI:33019"/>
        <dbReference type="ChEBI" id="CHEBI:57287"/>
        <dbReference type="ChEBI" id="CHEBI:85008"/>
        <dbReference type="ChEBI" id="CHEBI:456215"/>
        <dbReference type="EC" id="6.2.1.12"/>
    </reaction>
    <physiologicalReaction direction="left-to-right" evidence="2">
        <dbReference type="Rhea" id="RHEA:19642"/>
    </physiologicalReaction>
</comment>
<dbReference type="EMBL" id="JAUJYN010000010">
    <property type="protein sequence ID" value="KAK1261497.1"/>
    <property type="molecule type" value="Genomic_DNA"/>
</dbReference>
<comment type="caution">
    <text evidence="7">The sequence shown here is derived from an EMBL/GenBank/DDBJ whole genome shotgun (WGS) entry which is preliminary data.</text>
</comment>
<evidence type="ECO:0000259" key="6">
    <source>
        <dbReference type="Pfam" id="PF13570"/>
    </source>
</evidence>
<evidence type="ECO:0000313" key="7">
    <source>
        <dbReference type="EMBL" id="KAK1261497.1"/>
    </source>
</evidence>
<evidence type="ECO:0000256" key="2">
    <source>
        <dbReference type="ARBA" id="ARBA00034252"/>
    </source>
</evidence>
<feature type="domain" description="AMP-binding enzyme C-terminal" evidence="5">
    <location>
        <begin position="514"/>
        <end position="597"/>
    </location>
</feature>
<dbReference type="InterPro" id="IPR036736">
    <property type="entry name" value="ACP-like_sf"/>
</dbReference>
<reference evidence="7" key="2">
    <citation type="submission" date="2023-06" db="EMBL/GenBank/DDBJ databases">
        <authorList>
            <person name="Ma L."/>
            <person name="Liu K.-W."/>
            <person name="Li Z."/>
            <person name="Hsiao Y.-Y."/>
            <person name="Qi Y."/>
            <person name="Fu T."/>
            <person name="Tang G."/>
            <person name="Zhang D."/>
            <person name="Sun W.-H."/>
            <person name="Liu D.-K."/>
            <person name="Li Y."/>
            <person name="Chen G.-Z."/>
            <person name="Liu X.-D."/>
            <person name="Liao X.-Y."/>
            <person name="Jiang Y.-T."/>
            <person name="Yu X."/>
            <person name="Hao Y."/>
            <person name="Huang J."/>
            <person name="Zhao X.-W."/>
            <person name="Ke S."/>
            <person name="Chen Y.-Y."/>
            <person name="Wu W.-L."/>
            <person name="Hsu J.-L."/>
            <person name="Lin Y.-F."/>
            <person name="Huang M.-D."/>
            <person name="Li C.-Y."/>
            <person name="Huang L."/>
            <person name="Wang Z.-W."/>
            <person name="Zhao X."/>
            <person name="Zhong W.-Y."/>
            <person name="Peng D.-H."/>
            <person name="Ahmad S."/>
            <person name="Lan S."/>
            <person name="Zhang J.-S."/>
            <person name="Tsai W.-C."/>
            <person name="Van De Peer Y."/>
            <person name="Liu Z.-J."/>
        </authorList>
    </citation>
    <scope>NUCLEOTIDE SEQUENCE</scope>
    <source>
        <strain evidence="7">SCP</strain>
        <tissue evidence="7">Leaves</tissue>
    </source>
</reference>
<sequence>MTEEVKPSKSSSPCCISHLFSKSASQNPNKIAVVHSIGGARICRESRERVGGGVVDFDEDEFLSSQCLSSASPVYPGDVCFTFAEVSAAVDSLSLRVRRVLDGVDGPESVRTEDHSYGKDGFPRIVGIHIAPSVEYIVAVLSVLRCGEAFLPIDPSWPKQRILSIISSSKVCLIIKCTRSGDQWDEPDWVVDRSGCSILYFSMKGDHREGFVSSNLHWPCQSGKLRNFCYVMYTSGSTGNPKGVCGTEKGILNRFLWMQEIFPLSGEDVLLFKTSISFIDHIQEFLSAILTCNSLIILPFHEVKPNPFSVVDHLKAYHISRLIAVPSMMRAVIPALNSLHLVQVQKTLKVLVLSGEILSISLWCDLHRLLPQTSILNLYGSTEVSGDCTYFDCKNLHIMLETEVLHSVPIGIPISNCDIYLNSEAEVVDAGEIYVGGDCLSFGYLFEHIDASPDYVRLPKENGHGNDDRIKDIGTRLYFRTGDFARRLRTGELVFIGRKDRTVKVMGQRIALEEIEHTLREHPDVSDAVVTSHGDQGDLFLVANVVLRKECSIVDEMHLSEGWVLSLRSWLLDRLPLAMIPRDFISLESLPMTNTGKIDYTMLSGSRGILKRLRDHNKSKQCCPGHLQLIKEAFCDALMIDEISEDGDFFAAGGNSISAAQVAYKLGIDMRLIYLCPTVAQLLSVLLDRIDVHRKFFSLDVVQKIRSDAPKHQTQTCNALMNIQFHDGGATGRVSHGHNGEKVQPSSCPTSKVLKIGPRINRIEKCSTLPNDGLCFSTSYLPPICSFSRCNKVTYGPLLHADDAHSCQYVKVANNKDGELQNLWKVPLKSCVDASPLVVVKDGDCHLFIGAHSHMFLCIDASRGFVRWEAKLEGRIECSAAITGDFSQVVVGCYRGKFYFLDFTSGSVLWVFQTDGEVKSQPVVDDCRDLIWCGTHDQNLYAIDYKKHCCIFSISCGGSVYGSPCIDKTRNMIYVASTSGRVTAISLKALSFSVVWLHESGAPIFGSLCINSGDGNVICCLVDGSVIALDPTGSIVWKVTTGGPIFAGACISSSLPSQVLICSRNGSLYSFDLGRGGLLWEYQTGDPITSSAYVDEQIQLMSDASDKPDRLACICTSSGCIHVIRINPSIGKERDKETECPVVSKYARMDLQGGIFSSPVMICGRIFVGCRDDYVHCINVVK</sequence>
<dbReference type="InterPro" id="IPR042099">
    <property type="entry name" value="ANL_N_sf"/>
</dbReference>
<dbReference type="InterPro" id="IPR020845">
    <property type="entry name" value="AMP-binding_CS"/>
</dbReference>
<dbReference type="SUPFAM" id="SSF56801">
    <property type="entry name" value="Acetyl-CoA synthetase-like"/>
    <property type="match status" value="1"/>
</dbReference>
<dbReference type="EC" id="6.2.1.12" evidence="1"/>
<dbReference type="GO" id="GO:0106290">
    <property type="term" value="F:trans-cinnamate-CoA ligase activity"/>
    <property type="evidence" value="ECO:0007669"/>
    <property type="project" value="UniProtKB-ARBA"/>
</dbReference>
<dbReference type="FunFam" id="2.130.10.10:FF:000883">
    <property type="entry name" value="Putative acyl-activating enzyme 19"/>
    <property type="match status" value="1"/>
</dbReference>
<dbReference type="SMART" id="SM00564">
    <property type="entry name" value="PQQ"/>
    <property type="match status" value="5"/>
</dbReference>
<name>A0AAV9ABL3_ACOGR</name>
<dbReference type="GO" id="GO:0009698">
    <property type="term" value="P:phenylpropanoid metabolic process"/>
    <property type="evidence" value="ECO:0007669"/>
    <property type="project" value="UniProtKB-ARBA"/>
</dbReference>
<gene>
    <name evidence="7" type="ORF">QJS04_geneDACA008881</name>
</gene>
<dbReference type="Gene3D" id="3.40.50.12780">
    <property type="entry name" value="N-terminal domain of ligase-like"/>
    <property type="match status" value="1"/>
</dbReference>
<dbReference type="InterPro" id="IPR045851">
    <property type="entry name" value="AMP-bd_C_sf"/>
</dbReference>
<accession>A0AAV9ABL3</accession>
<evidence type="ECO:0000259" key="4">
    <source>
        <dbReference type="Pfam" id="PF00550"/>
    </source>
</evidence>
<evidence type="ECO:0000256" key="1">
    <source>
        <dbReference type="ARBA" id="ARBA00012959"/>
    </source>
</evidence>
<dbReference type="InterPro" id="IPR009081">
    <property type="entry name" value="PP-bd_ACP"/>
</dbReference>
<dbReference type="Pfam" id="PF13570">
    <property type="entry name" value="Beta-prop_ACSF4"/>
    <property type="match status" value="1"/>
</dbReference>
<protein>
    <recommendedName>
        <fullName evidence="1">4-coumarate--CoA ligase</fullName>
        <ecNumber evidence="1">6.2.1.12</ecNumber>
    </recommendedName>
</protein>
<dbReference type="PROSITE" id="PS00455">
    <property type="entry name" value="AMP_BINDING"/>
    <property type="match status" value="1"/>
</dbReference>
<dbReference type="InterPro" id="IPR000873">
    <property type="entry name" value="AMP-dep_synth/lig_dom"/>
</dbReference>
<dbReference type="AlphaFoldDB" id="A0AAV9ABL3"/>
<evidence type="ECO:0000259" key="3">
    <source>
        <dbReference type="Pfam" id="PF00501"/>
    </source>
</evidence>
<dbReference type="GO" id="GO:0016207">
    <property type="term" value="F:4-coumarate-CoA ligase activity"/>
    <property type="evidence" value="ECO:0007669"/>
    <property type="project" value="UniProtKB-EC"/>
</dbReference>
<proteinExistence type="predicted"/>
<dbReference type="Pfam" id="PF00550">
    <property type="entry name" value="PP-binding"/>
    <property type="match status" value="1"/>
</dbReference>
<dbReference type="InterPro" id="IPR002372">
    <property type="entry name" value="PQQ_rpt_dom"/>
</dbReference>
<dbReference type="InterPro" id="IPR018391">
    <property type="entry name" value="PQQ_b-propeller_rpt"/>
</dbReference>
<dbReference type="InterPro" id="IPR011047">
    <property type="entry name" value="Quinoprotein_ADH-like_sf"/>
</dbReference>
<dbReference type="Pfam" id="PF00501">
    <property type="entry name" value="AMP-binding"/>
    <property type="match status" value="1"/>
</dbReference>
<reference evidence="7" key="1">
    <citation type="journal article" date="2023" name="Nat. Commun.">
        <title>Diploid and tetraploid genomes of Acorus and the evolution of monocots.</title>
        <authorList>
            <person name="Ma L."/>
            <person name="Liu K.W."/>
            <person name="Li Z."/>
            <person name="Hsiao Y.Y."/>
            <person name="Qi Y."/>
            <person name="Fu T."/>
            <person name="Tang G.D."/>
            <person name="Zhang D."/>
            <person name="Sun W.H."/>
            <person name="Liu D.K."/>
            <person name="Li Y."/>
            <person name="Chen G.Z."/>
            <person name="Liu X.D."/>
            <person name="Liao X.Y."/>
            <person name="Jiang Y.T."/>
            <person name="Yu X."/>
            <person name="Hao Y."/>
            <person name="Huang J."/>
            <person name="Zhao X.W."/>
            <person name="Ke S."/>
            <person name="Chen Y.Y."/>
            <person name="Wu W.L."/>
            <person name="Hsu J.L."/>
            <person name="Lin Y.F."/>
            <person name="Huang M.D."/>
            <person name="Li C.Y."/>
            <person name="Huang L."/>
            <person name="Wang Z.W."/>
            <person name="Zhao X."/>
            <person name="Zhong W.Y."/>
            <person name="Peng D.H."/>
            <person name="Ahmad S."/>
            <person name="Lan S."/>
            <person name="Zhang J.S."/>
            <person name="Tsai W.C."/>
            <person name="Van de Peer Y."/>
            <person name="Liu Z.J."/>
        </authorList>
    </citation>
    <scope>NUCLEOTIDE SEQUENCE</scope>
    <source>
        <strain evidence="7">SCP</strain>
    </source>
</reference>
<dbReference type="CDD" id="cd05930">
    <property type="entry name" value="A_NRPS"/>
    <property type="match status" value="1"/>
</dbReference>
<dbReference type="SUPFAM" id="SSF47336">
    <property type="entry name" value="ACP-like"/>
    <property type="match status" value="1"/>
</dbReference>
<feature type="domain" description="Carrier" evidence="4">
    <location>
        <begin position="629"/>
        <end position="683"/>
    </location>
</feature>
<organism evidence="7 8">
    <name type="scientific">Acorus gramineus</name>
    <name type="common">Dwarf sweet flag</name>
    <dbReference type="NCBI Taxonomy" id="55184"/>
    <lineage>
        <taxon>Eukaryota</taxon>
        <taxon>Viridiplantae</taxon>
        <taxon>Streptophyta</taxon>
        <taxon>Embryophyta</taxon>
        <taxon>Tracheophyta</taxon>
        <taxon>Spermatophyta</taxon>
        <taxon>Magnoliopsida</taxon>
        <taxon>Liliopsida</taxon>
        <taxon>Acoraceae</taxon>
        <taxon>Acorus</taxon>
    </lineage>
</organism>